<evidence type="ECO:0000313" key="1">
    <source>
        <dbReference type="EMBL" id="KDR12328.1"/>
    </source>
</evidence>
<evidence type="ECO:0000313" key="2">
    <source>
        <dbReference type="Proteomes" id="UP000027135"/>
    </source>
</evidence>
<dbReference type="Proteomes" id="UP000027135">
    <property type="component" value="Unassembled WGS sequence"/>
</dbReference>
<accession>A0A067QTS5</accession>
<dbReference type="AlphaFoldDB" id="A0A067QTS5"/>
<reference evidence="1 2" key="1">
    <citation type="journal article" date="2014" name="Nat. Commun.">
        <title>Molecular traces of alternative social organization in a termite genome.</title>
        <authorList>
            <person name="Terrapon N."/>
            <person name="Li C."/>
            <person name="Robertson H.M."/>
            <person name="Ji L."/>
            <person name="Meng X."/>
            <person name="Booth W."/>
            <person name="Chen Z."/>
            <person name="Childers C.P."/>
            <person name="Glastad K.M."/>
            <person name="Gokhale K."/>
            <person name="Gowin J."/>
            <person name="Gronenberg W."/>
            <person name="Hermansen R.A."/>
            <person name="Hu H."/>
            <person name="Hunt B.G."/>
            <person name="Huylmans A.K."/>
            <person name="Khalil S.M."/>
            <person name="Mitchell R.D."/>
            <person name="Munoz-Torres M.C."/>
            <person name="Mustard J.A."/>
            <person name="Pan H."/>
            <person name="Reese J.T."/>
            <person name="Scharf M.E."/>
            <person name="Sun F."/>
            <person name="Vogel H."/>
            <person name="Xiao J."/>
            <person name="Yang W."/>
            <person name="Yang Z."/>
            <person name="Yang Z."/>
            <person name="Zhou J."/>
            <person name="Zhu J."/>
            <person name="Brent C.S."/>
            <person name="Elsik C.G."/>
            <person name="Goodisman M.A."/>
            <person name="Liberles D.A."/>
            <person name="Roe R.M."/>
            <person name="Vargo E.L."/>
            <person name="Vilcinskas A."/>
            <person name="Wang J."/>
            <person name="Bornberg-Bauer E."/>
            <person name="Korb J."/>
            <person name="Zhang G."/>
            <person name="Liebig J."/>
        </authorList>
    </citation>
    <scope>NUCLEOTIDE SEQUENCE [LARGE SCALE GENOMIC DNA]</scope>
    <source>
        <tissue evidence="1">Whole organism</tissue>
    </source>
</reference>
<keyword evidence="2" id="KW-1185">Reference proteome</keyword>
<name>A0A067QTS5_ZOONE</name>
<proteinExistence type="predicted"/>
<dbReference type="InParanoid" id="A0A067QTS5"/>
<organism evidence="1 2">
    <name type="scientific">Zootermopsis nevadensis</name>
    <name type="common">Dampwood termite</name>
    <dbReference type="NCBI Taxonomy" id="136037"/>
    <lineage>
        <taxon>Eukaryota</taxon>
        <taxon>Metazoa</taxon>
        <taxon>Ecdysozoa</taxon>
        <taxon>Arthropoda</taxon>
        <taxon>Hexapoda</taxon>
        <taxon>Insecta</taxon>
        <taxon>Pterygota</taxon>
        <taxon>Neoptera</taxon>
        <taxon>Polyneoptera</taxon>
        <taxon>Dictyoptera</taxon>
        <taxon>Blattodea</taxon>
        <taxon>Blattoidea</taxon>
        <taxon>Termitoidae</taxon>
        <taxon>Termopsidae</taxon>
        <taxon>Zootermopsis</taxon>
    </lineage>
</organism>
<gene>
    <name evidence="1" type="ORF">L798_13389</name>
</gene>
<sequence>MMLLLLNFAGGRGCPDGGGRRTCCTVHHFARSLLSSSSRDLGFRCRCLGISVSFSRLCHTRRPTCKSREFLRGLLLAVSTPDDGGRGSLRNVKNISIRTRLIAEEYIFVSIHFTTISKTTGHRKSRKCLLGTISLSLPLMMETQTVAEILET</sequence>
<protein>
    <submittedName>
        <fullName evidence="1">Uncharacterized protein</fullName>
    </submittedName>
</protein>
<dbReference type="EMBL" id="KK853024">
    <property type="protein sequence ID" value="KDR12328.1"/>
    <property type="molecule type" value="Genomic_DNA"/>
</dbReference>